<comment type="cofactor">
    <cofactor evidence="3">
        <name>Mg(2+)</name>
        <dbReference type="ChEBI" id="CHEBI:18420"/>
    </cofactor>
    <text evidence="3">Binds 1 Mg(2+) ion.</text>
</comment>
<name>A0A1Y6CE95_9BACT</name>
<evidence type="ECO:0000256" key="1">
    <source>
        <dbReference type="ARBA" id="ARBA00022553"/>
    </source>
</evidence>
<dbReference type="SUPFAM" id="SSF53649">
    <property type="entry name" value="Alkaline phosphatase-like"/>
    <property type="match status" value="1"/>
</dbReference>
<keyword evidence="3" id="KW-0460">Magnesium</keyword>
<evidence type="ECO:0000313" key="5">
    <source>
        <dbReference type="EMBL" id="SMF59766.1"/>
    </source>
</evidence>
<dbReference type="CDD" id="cd16012">
    <property type="entry name" value="ALP"/>
    <property type="match status" value="1"/>
</dbReference>
<dbReference type="EMBL" id="FWZT01000020">
    <property type="protein sequence ID" value="SMF59766.1"/>
    <property type="molecule type" value="Genomic_DNA"/>
</dbReference>
<feature type="binding site" evidence="3">
    <location>
        <position position="280"/>
    </location>
    <ligand>
        <name>Mg(2+)</name>
        <dbReference type="ChEBI" id="CHEBI:18420"/>
    </ligand>
</feature>
<feature type="binding site" evidence="3">
    <location>
        <position position="130"/>
    </location>
    <ligand>
        <name>Mg(2+)</name>
        <dbReference type="ChEBI" id="CHEBI:18420"/>
    </ligand>
</feature>
<dbReference type="RefSeq" id="WP_132322939.1">
    <property type="nucleotide sequence ID" value="NZ_FWZT01000020.1"/>
</dbReference>
<feature type="binding site" evidence="3">
    <location>
        <position position="285"/>
    </location>
    <ligand>
        <name>Zn(2+)</name>
        <dbReference type="ChEBI" id="CHEBI:29105"/>
        <label>2</label>
    </ligand>
</feature>
<accession>A0A1Y6CE95</accession>
<feature type="binding site" evidence="3">
    <location>
        <position position="327"/>
    </location>
    <ligand>
        <name>Zn(2+)</name>
        <dbReference type="ChEBI" id="CHEBI:29105"/>
        <label>2</label>
    </ligand>
</feature>
<reference evidence="6" key="1">
    <citation type="submission" date="2017-04" db="EMBL/GenBank/DDBJ databases">
        <authorList>
            <person name="Varghese N."/>
            <person name="Submissions S."/>
        </authorList>
    </citation>
    <scope>NUCLEOTIDE SEQUENCE [LARGE SCALE GENOMIC DNA]</scope>
    <source>
        <strain evidence="6">RKEM611</strain>
    </source>
</reference>
<dbReference type="PANTHER" id="PTHR11596">
    <property type="entry name" value="ALKALINE PHOSPHATASE"/>
    <property type="match status" value="1"/>
</dbReference>
<feature type="active site" description="Phosphoserine intermediate" evidence="2">
    <location>
        <position position="77"/>
    </location>
</feature>
<proteinExistence type="inferred from homology"/>
<dbReference type="STRING" id="1513793.SAMN06296036_12035"/>
<dbReference type="GO" id="GO:0004035">
    <property type="term" value="F:alkaline phosphatase activity"/>
    <property type="evidence" value="ECO:0007669"/>
    <property type="project" value="TreeGrafter"/>
</dbReference>
<dbReference type="PRINTS" id="PR00113">
    <property type="entry name" value="ALKPHPHTASE"/>
</dbReference>
<feature type="binding site" evidence="3">
    <location>
        <position position="28"/>
    </location>
    <ligand>
        <name>Mg(2+)</name>
        <dbReference type="ChEBI" id="CHEBI:18420"/>
    </ligand>
</feature>
<sequence>MKRLLLCALISSPLIAKSPKNFILVIGDGMGMQQIKLLEYYLNASQQQTKNQFHRLDQNGKLFLTSTEAYEAITTDSAAAATHFAIGMMSRPGMVGLKYDGTPQRTLLDDAKKRGMSTGFISNTRITHATPAAFLAHQISRKMDPEIASDIIQSGVDVMLSGGFEAFLPKTVNDQTHSTYKQYRRLIPKERAVQSARLDERDLIREAQNNGIAVVFDHPTLDAANALPILGLFSPRSMDDVMTGASQQNHSPRAPTMDEMTSKALSLLARNPKGFFLVVEFGQIDWAAHYNDLGYLLEQMIMTNTILSKLIDWVEKDKDTALLVTADHETGGLGFTYSSRNIAPSFTLNQTKYEPRYSHGQETMLLDWKKQKRKGLSVLKEFLALDLQARKAEAMKKLVNDSYPVKISTAEATLLVRTIDSSGLKDYRDMESYDQFLANYYNGEIYRFLGVLARVTLRDYPIVWGTGTHTSNPVASWIYGFPSAGQYFKGIMHATEVHHGIRKVLDL</sequence>
<feature type="binding site" evidence="3">
    <location>
        <position position="28"/>
    </location>
    <ligand>
        <name>Zn(2+)</name>
        <dbReference type="ChEBI" id="CHEBI:29105"/>
        <label>2</label>
    </ligand>
</feature>
<keyword evidence="3" id="KW-0862">Zinc</keyword>
<feature type="binding site" evidence="3">
    <location>
        <position position="289"/>
    </location>
    <ligand>
        <name>Zn(2+)</name>
        <dbReference type="ChEBI" id="CHEBI:29105"/>
        <label>2</label>
    </ligand>
</feature>
<keyword evidence="3" id="KW-0479">Metal-binding</keyword>
<keyword evidence="6" id="KW-1185">Reference proteome</keyword>
<dbReference type="SMART" id="SM00098">
    <property type="entry name" value="alkPPc"/>
    <property type="match status" value="1"/>
</dbReference>
<protein>
    <submittedName>
        <fullName evidence="5">Alkaline phosphatase</fullName>
    </submittedName>
</protein>
<dbReference type="PANTHER" id="PTHR11596:SF5">
    <property type="entry name" value="ALKALINE PHOSPHATASE"/>
    <property type="match status" value="1"/>
</dbReference>
<dbReference type="AlphaFoldDB" id="A0A1Y6CE95"/>
<evidence type="ECO:0000256" key="3">
    <source>
        <dbReference type="PIRSR" id="PIRSR601952-2"/>
    </source>
</evidence>
<dbReference type="OrthoDB" id="9794455at2"/>
<feature type="binding site" evidence="3">
    <location>
        <position position="128"/>
    </location>
    <ligand>
        <name>Mg(2+)</name>
        <dbReference type="ChEBI" id="CHEBI:18420"/>
    </ligand>
</feature>
<dbReference type="Pfam" id="PF00245">
    <property type="entry name" value="Alk_phosphatase"/>
    <property type="match status" value="1"/>
</dbReference>
<dbReference type="InterPro" id="IPR017850">
    <property type="entry name" value="Alkaline_phosphatase_core_sf"/>
</dbReference>
<feature type="binding site" evidence="3">
    <location>
        <position position="328"/>
    </location>
    <ligand>
        <name>Zn(2+)</name>
        <dbReference type="ChEBI" id="CHEBI:29105"/>
        <label>2</label>
    </ligand>
</feature>
<dbReference type="InterPro" id="IPR001952">
    <property type="entry name" value="Alkaline_phosphatase"/>
</dbReference>
<dbReference type="GO" id="GO:0046872">
    <property type="term" value="F:metal ion binding"/>
    <property type="evidence" value="ECO:0007669"/>
    <property type="project" value="UniProtKB-KW"/>
</dbReference>
<keyword evidence="1" id="KW-0597">Phosphoprotein</keyword>
<evidence type="ECO:0000256" key="4">
    <source>
        <dbReference type="RuleBase" id="RU003946"/>
    </source>
</evidence>
<organism evidence="5 6">
    <name type="scientific">Pseudobacteriovorax antillogorgiicola</name>
    <dbReference type="NCBI Taxonomy" id="1513793"/>
    <lineage>
        <taxon>Bacteria</taxon>
        <taxon>Pseudomonadati</taxon>
        <taxon>Bdellovibrionota</taxon>
        <taxon>Oligoflexia</taxon>
        <taxon>Oligoflexales</taxon>
        <taxon>Pseudobacteriovoracaceae</taxon>
        <taxon>Pseudobacteriovorax</taxon>
    </lineage>
</organism>
<gene>
    <name evidence="5" type="ORF">SAMN06296036_12035</name>
</gene>
<comment type="cofactor">
    <cofactor evidence="3">
        <name>Zn(2+)</name>
        <dbReference type="ChEBI" id="CHEBI:29105"/>
    </cofactor>
    <text evidence="3">Binds 2 Zn(2+) ions.</text>
</comment>
<evidence type="ECO:0000313" key="6">
    <source>
        <dbReference type="Proteomes" id="UP000192907"/>
    </source>
</evidence>
<evidence type="ECO:0000256" key="2">
    <source>
        <dbReference type="PIRSR" id="PIRSR601952-1"/>
    </source>
</evidence>
<dbReference type="Proteomes" id="UP000192907">
    <property type="component" value="Unassembled WGS sequence"/>
</dbReference>
<comment type="similarity">
    <text evidence="4">Belongs to the alkaline phosphatase family.</text>
</comment>
<dbReference type="Gene3D" id="3.40.720.10">
    <property type="entry name" value="Alkaline Phosphatase, subunit A"/>
    <property type="match status" value="1"/>
</dbReference>